<proteinExistence type="predicted"/>
<feature type="compositionally biased region" description="Basic and acidic residues" evidence="1">
    <location>
        <begin position="80"/>
        <end position="91"/>
    </location>
</feature>
<feature type="region of interest" description="Disordered" evidence="1">
    <location>
        <begin position="80"/>
        <end position="105"/>
    </location>
</feature>
<keyword evidence="3" id="KW-1185">Reference proteome</keyword>
<protein>
    <submittedName>
        <fullName evidence="2">Uncharacterized protein</fullName>
    </submittedName>
</protein>
<dbReference type="EMBL" id="JAXIOK010000024">
    <property type="protein sequence ID" value="KAK4741234.1"/>
    <property type="molecule type" value="Genomic_DNA"/>
</dbReference>
<evidence type="ECO:0000313" key="2">
    <source>
        <dbReference type="EMBL" id="KAK4741234.1"/>
    </source>
</evidence>
<reference evidence="2 3" key="1">
    <citation type="journal article" date="2023" name="Hortic Res">
        <title>Pangenome of water caltrop reveals structural variations and asymmetric subgenome divergence after allopolyploidization.</title>
        <authorList>
            <person name="Zhang X."/>
            <person name="Chen Y."/>
            <person name="Wang L."/>
            <person name="Yuan Y."/>
            <person name="Fang M."/>
            <person name="Shi L."/>
            <person name="Lu R."/>
            <person name="Comes H.P."/>
            <person name="Ma Y."/>
            <person name="Chen Y."/>
            <person name="Huang G."/>
            <person name="Zhou Y."/>
            <person name="Zheng Z."/>
            <person name="Qiu Y."/>
        </authorList>
    </citation>
    <scope>NUCLEOTIDE SEQUENCE [LARGE SCALE GENOMIC DNA]</scope>
    <source>
        <tissue evidence="2">Roots</tissue>
    </source>
</reference>
<dbReference type="Proteomes" id="UP001345219">
    <property type="component" value="Chromosome 19"/>
</dbReference>
<evidence type="ECO:0000313" key="3">
    <source>
        <dbReference type="Proteomes" id="UP001345219"/>
    </source>
</evidence>
<gene>
    <name evidence="2" type="ORF">SAY87_024822</name>
</gene>
<organism evidence="2 3">
    <name type="scientific">Trapa incisa</name>
    <dbReference type="NCBI Taxonomy" id="236973"/>
    <lineage>
        <taxon>Eukaryota</taxon>
        <taxon>Viridiplantae</taxon>
        <taxon>Streptophyta</taxon>
        <taxon>Embryophyta</taxon>
        <taxon>Tracheophyta</taxon>
        <taxon>Spermatophyta</taxon>
        <taxon>Magnoliopsida</taxon>
        <taxon>eudicotyledons</taxon>
        <taxon>Gunneridae</taxon>
        <taxon>Pentapetalae</taxon>
        <taxon>rosids</taxon>
        <taxon>malvids</taxon>
        <taxon>Myrtales</taxon>
        <taxon>Lythraceae</taxon>
        <taxon>Trapa</taxon>
    </lineage>
</organism>
<sequence length="232" mass="25147">MESDGEKVCITDEKIGIVGPPQTRRPWPRPAHGSPGQPVGLGRLRESVVRLIRAGGGEPPPREAHDGLVTSFLRIDAADDHQGGEIREKRPGRSGRSVPVHYGADGGQDQITWKEAVADSSEERAMETSKTAMVIRSKRSRRKGSRGSCSSEITREVPHLLGSSACEVPLLTIDLLRWTANSAGVFSAGMFLGPRALGDLDVEIRLVVFNACGTWFSLPAGEELFQKSKTRI</sequence>
<evidence type="ECO:0000256" key="1">
    <source>
        <dbReference type="SAM" id="MobiDB-lite"/>
    </source>
</evidence>
<comment type="caution">
    <text evidence="2">The sequence shown here is derived from an EMBL/GenBank/DDBJ whole genome shotgun (WGS) entry which is preliminary data.</text>
</comment>
<feature type="compositionally biased region" description="Basic and acidic residues" evidence="1">
    <location>
        <begin position="1"/>
        <end position="15"/>
    </location>
</feature>
<name>A0AAN7JFD2_9MYRT</name>
<accession>A0AAN7JFD2</accession>
<dbReference type="AlphaFoldDB" id="A0AAN7JFD2"/>
<feature type="region of interest" description="Disordered" evidence="1">
    <location>
        <begin position="1"/>
        <end position="42"/>
    </location>
</feature>